<dbReference type="SUPFAM" id="SSF55961">
    <property type="entry name" value="Bet v1-like"/>
    <property type="match status" value="1"/>
</dbReference>
<dbReference type="RefSeq" id="XP_020120972.1">
    <property type="nucleotide sequence ID" value="XM_020265480.1"/>
</dbReference>
<keyword evidence="2" id="KW-1185">Reference proteome</keyword>
<dbReference type="InterPro" id="IPR023393">
    <property type="entry name" value="START-like_dom_sf"/>
</dbReference>
<dbReference type="AlphaFoldDB" id="A0A225AHF6"/>
<gene>
    <name evidence="1" type="ORF">UA08_03205</name>
</gene>
<organism evidence="1 2">
    <name type="scientific">Talaromyces atroroseus</name>
    <dbReference type="NCBI Taxonomy" id="1441469"/>
    <lineage>
        <taxon>Eukaryota</taxon>
        <taxon>Fungi</taxon>
        <taxon>Dikarya</taxon>
        <taxon>Ascomycota</taxon>
        <taxon>Pezizomycotina</taxon>
        <taxon>Eurotiomycetes</taxon>
        <taxon>Eurotiomycetidae</taxon>
        <taxon>Eurotiales</taxon>
        <taxon>Trichocomaceae</taxon>
        <taxon>Talaromyces</taxon>
        <taxon>Talaromyces sect. Trachyspermi</taxon>
    </lineage>
</organism>
<dbReference type="CDD" id="cd07822">
    <property type="entry name" value="SRPBCC_4"/>
    <property type="match status" value="1"/>
</dbReference>
<dbReference type="Proteomes" id="UP000214365">
    <property type="component" value="Unassembled WGS sequence"/>
</dbReference>
<dbReference type="PANTHER" id="PTHR36166:SF1">
    <property type="entry name" value="SRPBCC DOMAIN-CONTAINING PROTEIN"/>
    <property type="match status" value="1"/>
</dbReference>
<reference evidence="1 2" key="1">
    <citation type="submission" date="2015-06" db="EMBL/GenBank/DDBJ databases">
        <title>Talaromyces atroroseus IBT 11181 draft genome.</title>
        <authorList>
            <person name="Rasmussen K.B."/>
            <person name="Rasmussen S."/>
            <person name="Petersen B."/>
            <person name="Sicheritz-Ponten T."/>
            <person name="Mortensen U.H."/>
            <person name="Thrane U."/>
        </authorList>
    </citation>
    <scope>NUCLEOTIDE SEQUENCE [LARGE SCALE GENOMIC DNA]</scope>
    <source>
        <strain evidence="1 2">IBT 11181</strain>
    </source>
</reference>
<evidence type="ECO:0008006" key="3">
    <source>
        <dbReference type="Google" id="ProtNLM"/>
    </source>
</evidence>
<dbReference type="PANTHER" id="PTHR36166">
    <property type="entry name" value="CHROMOSOME 9, WHOLE GENOME SHOTGUN SEQUENCE"/>
    <property type="match status" value="1"/>
</dbReference>
<sequence length="148" mass="16388">MFGPVTISTQIEISASPATVRSAFLDFARVKKCTGWSIGVKGSNQQPAELTKGDRLRVDLGGLAFSPNVLHNEPELFIWDGNIPGIISGKHHFYFSPSETNPGGTTFIQKEDFTGILTLFWPRASTKAWSNEKWNAFNEALKKEVEQS</sequence>
<comment type="caution">
    <text evidence="1">The sequence shown here is derived from an EMBL/GenBank/DDBJ whole genome shotgun (WGS) entry which is preliminary data.</text>
</comment>
<dbReference type="EMBL" id="LFMY01000004">
    <property type="protein sequence ID" value="OKL60851.1"/>
    <property type="molecule type" value="Genomic_DNA"/>
</dbReference>
<protein>
    <recommendedName>
        <fullName evidence="3">Activator of Hsp90 ATPase N-terminal domain-containing protein</fullName>
    </recommendedName>
</protein>
<evidence type="ECO:0000313" key="1">
    <source>
        <dbReference type="EMBL" id="OKL60851.1"/>
    </source>
</evidence>
<evidence type="ECO:0000313" key="2">
    <source>
        <dbReference type="Proteomes" id="UP000214365"/>
    </source>
</evidence>
<dbReference type="STRING" id="1441469.A0A225AHF6"/>
<dbReference type="Gene3D" id="3.30.530.20">
    <property type="match status" value="1"/>
</dbReference>
<dbReference type="OrthoDB" id="509124at2759"/>
<name>A0A225AHF6_TALAT</name>
<accession>A0A225AHF6</accession>
<proteinExistence type="predicted"/>
<dbReference type="GeneID" id="31002960"/>